<dbReference type="GeneID" id="63790190"/>
<comment type="caution">
    <text evidence="1">The sequence shown here is derived from an EMBL/GenBank/DDBJ whole genome shotgun (WGS) entry which is preliminary data.</text>
</comment>
<keyword evidence="2" id="KW-1185">Reference proteome</keyword>
<proteinExistence type="predicted"/>
<dbReference type="Proteomes" id="UP000249363">
    <property type="component" value="Unassembled WGS sequence"/>
</dbReference>
<evidence type="ECO:0000313" key="1">
    <source>
        <dbReference type="EMBL" id="RAO64961.1"/>
    </source>
</evidence>
<dbReference type="OrthoDB" id="3796887at2759"/>
<dbReference type="AlphaFoldDB" id="A0A364KN68"/>
<accession>A0A364KN68</accession>
<name>A0A364KN68_TALAM</name>
<dbReference type="RefSeq" id="XP_040729478.1">
    <property type="nucleotide sequence ID" value="XM_040882677.1"/>
</dbReference>
<protein>
    <submittedName>
        <fullName evidence="1">Uncharacterized protein</fullName>
    </submittedName>
</protein>
<dbReference type="EMBL" id="MIKG01000001">
    <property type="protein sequence ID" value="RAO64961.1"/>
    <property type="molecule type" value="Genomic_DNA"/>
</dbReference>
<evidence type="ECO:0000313" key="2">
    <source>
        <dbReference type="Proteomes" id="UP000249363"/>
    </source>
</evidence>
<reference evidence="1 2" key="1">
    <citation type="journal article" date="2017" name="Biotechnol. Biofuels">
        <title>Differential beta-glucosidase expression as a function of carbon source availability in Talaromyces amestolkiae: a genomic and proteomic approach.</title>
        <authorList>
            <person name="de Eugenio L.I."/>
            <person name="Mendez-Liter J.A."/>
            <person name="Nieto-Dominguez M."/>
            <person name="Alonso L."/>
            <person name="Gil-Munoz J."/>
            <person name="Barriuso J."/>
            <person name="Prieto A."/>
            <person name="Martinez M.J."/>
        </authorList>
    </citation>
    <scope>NUCLEOTIDE SEQUENCE [LARGE SCALE GENOMIC DNA]</scope>
    <source>
        <strain evidence="1 2">CIB</strain>
    </source>
</reference>
<sequence length="633" mass="71420">MAIAVEQVDTRWPYRAGYPRLLRPEIINADDEEEASPIYKSEYKELESRIDTIIGTYNIPKGSHPPEVCLRAQKFGMSKLWRVLVDCTYEKGKSDSKMWAKAVTEIHTAAKEVAKEGREVGVELCDRAFERSSHICTPPDSSSLEANWDVGRDYCHQILQLFENRPTMFQIMTPVGRCSRGWHEYEWTTVVLFEAIDAEDVAWDFLEERMRALLPDDIGIEIRQRANPLFCFDGAPGIIAYRQLDLKAYVRPPKPGCEFSQHNQNTRAGTMGGYIVTEAADTKMRTTFGVTNAHVALGSYKEMSLNTSADYDINFQSPSGSRRIKHETVLLNEIAKAESRIQTQHEIIESIQEQDPVLFQRLGKSLSINQANLAFLKKDLQLVQSDLHIGSVYKVKLGHSEYKTTAGQTERLVMDLALLKIKPDCLAHEKPHEIHWKENFEDPIIEKDTTCHFWEVDSLGEHIKVVSRLSRSGSYTMGTVSNFQAYCVEHEEEGRSGEFKGFAWVITCPRRHGNPDEPDARRPFAAPGDSGSFVIAAADWKYDGKENKITMLPSREAAVTNDPSQHPFTVGLLFGASDSSDIALFIPFDAVKSEIESMTGEKLVWPQKRTASLKEAKASLPSWMKDGQDNLCG</sequence>
<gene>
    <name evidence="1" type="ORF">BHQ10_000973</name>
</gene>
<organism evidence="1 2">
    <name type="scientific">Talaromyces amestolkiae</name>
    <dbReference type="NCBI Taxonomy" id="1196081"/>
    <lineage>
        <taxon>Eukaryota</taxon>
        <taxon>Fungi</taxon>
        <taxon>Dikarya</taxon>
        <taxon>Ascomycota</taxon>
        <taxon>Pezizomycotina</taxon>
        <taxon>Eurotiomycetes</taxon>
        <taxon>Eurotiomycetidae</taxon>
        <taxon>Eurotiales</taxon>
        <taxon>Trichocomaceae</taxon>
        <taxon>Talaromyces</taxon>
        <taxon>Talaromyces sect. Talaromyces</taxon>
    </lineage>
</organism>